<dbReference type="Proteomes" id="UP000244309">
    <property type="component" value="Unassembled WGS sequence"/>
</dbReference>
<proteinExistence type="predicted"/>
<keyword evidence="1" id="KW-0812">Transmembrane</keyword>
<accession>A0A2V1ARD4</accession>
<feature type="transmembrane region" description="Helical" evidence="1">
    <location>
        <begin position="98"/>
        <end position="119"/>
    </location>
</feature>
<keyword evidence="3" id="KW-1185">Reference proteome</keyword>
<dbReference type="AlphaFoldDB" id="A0A2V1ARD4"/>
<comment type="caution">
    <text evidence="2">The sequence shown here is derived from an EMBL/GenBank/DDBJ whole genome shotgun (WGS) entry which is preliminary data.</text>
</comment>
<evidence type="ECO:0000256" key="1">
    <source>
        <dbReference type="SAM" id="Phobius"/>
    </source>
</evidence>
<dbReference type="RefSeq" id="XP_025341285.1">
    <property type="nucleotide sequence ID" value="XM_025485820.1"/>
</dbReference>
<dbReference type="EMBL" id="PKFO01000003">
    <property type="protein sequence ID" value="PVH20345.1"/>
    <property type="molecule type" value="Genomic_DNA"/>
</dbReference>
<reference evidence="2 3" key="1">
    <citation type="submission" date="2017-12" db="EMBL/GenBank/DDBJ databases">
        <title>Genome Sequence of a Multidrug-Resistant Candida haemulonii Isolate from a Patient with Chronic Leg Ulcers in Israel.</title>
        <authorList>
            <person name="Chow N.A."/>
            <person name="Gade L."/>
            <person name="Batra D."/>
            <person name="Rowe L.A."/>
            <person name="Ben-Ami R."/>
            <person name="Loparev V.N."/>
            <person name="Litvintseva A.P."/>
        </authorList>
    </citation>
    <scope>NUCLEOTIDE SEQUENCE [LARGE SCALE GENOMIC DNA]</scope>
    <source>
        <strain evidence="2 3">B11899</strain>
    </source>
</reference>
<organism evidence="2 3">
    <name type="scientific">Candidozyma haemuli</name>
    <dbReference type="NCBI Taxonomy" id="45357"/>
    <lineage>
        <taxon>Eukaryota</taxon>
        <taxon>Fungi</taxon>
        <taxon>Dikarya</taxon>
        <taxon>Ascomycota</taxon>
        <taxon>Saccharomycotina</taxon>
        <taxon>Pichiomycetes</taxon>
        <taxon>Metschnikowiaceae</taxon>
        <taxon>Candidozyma</taxon>
    </lineage>
</organism>
<evidence type="ECO:0000313" key="2">
    <source>
        <dbReference type="EMBL" id="PVH20345.1"/>
    </source>
</evidence>
<feature type="transmembrane region" description="Helical" evidence="1">
    <location>
        <begin position="131"/>
        <end position="154"/>
    </location>
</feature>
<feature type="transmembrane region" description="Helical" evidence="1">
    <location>
        <begin position="232"/>
        <end position="255"/>
    </location>
</feature>
<name>A0A2V1ARD4_9ASCO</name>
<dbReference type="VEuPathDB" id="FungiDB:CXQ85_002132"/>
<dbReference type="OrthoDB" id="4085076at2759"/>
<keyword evidence="1" id="KW-1133">Transmembrane helix</keyword>
<gene>
    <name evidence="2" type="ORF">CXQ85_002132</name>
</gene>
<dbReference type="GeneID" id="37007463"/>
<keyword evidence="1" id="KW-0472">Membrane</keyword>
<feature type="transmembrane region" description="Helical" evidence="1">
    <location>
        <begin position="56"/>
        <end position="78"/>
    </location>
</feature>
<sequence>MALVVIGLTTYYMAGPFTERGIVKLDELIESKRTEMGEKDSHKPTMHRTIKKRFNMSFLGGFGLTLLAYVAVWPSNWILSFSYTICEYNGFVLATDHVYWAILTFSLAKTTSTLIQYLNHPTQSISNGVHVWTNFCWFYGTSLLAAAAVFWALASDVLMVYLYKATMLIQHHQSLNNMVVNGVPKQFNFLTGFMADFLLEGAFTRGDAEGSALNSLLHEQLRLYERVIDDSMWIILLWVIVLFPFCKCAVVYYTLRTKLSS</sequence>
<protein>
    <submittedName>
        <fullName evidence="2">Uncharacterized protein</fullName>
    </submittedName>
</protein>
<evidence type="ECO:0000313" key="3">
    <source>
        <dbReference type="Proteomes" id="UP000244309"/>
    </source>
</evidence>